<sequence>MTTVSASGGEAALPARFGTAGWLAAAVLATAIHLGVLGLSWDLPLLPASDAGQPEMRISLATLGRGSPVTLARPGVSADRALDPPSAPSSALPASPTAPPEGGAGPLPAPPVTAPMAEVRPAPSIAPEPAAPDPAAPDPAAPDTVAPATNAPHANASGAPAADPAGRAAEGATSAGIAGPAPRPRARPQHLEQADSPVAAVPAGDRDAGGSAAGSISGLAPRPGGLQDLPASPSAAPAVPGPAASAPAVPGLGGSGEGRALLDGYLSRLQGILQRSRRYPAAALADRLQGVVLLGFSLHRSGRVLGGRVIRSSGHEILDREALDLLYRVAPLPPFPPGIAAERLDLEVPIRFDR</sequence>
<dbReference type="Gene3D" id="3.30.1150.10">
    <property type="match status" value="1"/>
</dbReference>
<evidence type="ECO:0000256" key="4">
    <source>
        <dbReference type="ARBA" id="ARBA00022475"/>
    </source>
</evidence>
<feature type="compositionally biased region" description="Pro residues" evidence="10">
    <location>
        <begin position="124"/>
        <end position="140"/>
    </location>
</feature>
<evidence type="ECO:0000256" key="9">
    <source>
        <dbReference type="ARBA" id="ARBA00023136"/>
    </source>
</evidence>
<keyword evidence="4" id="KW-1003">Cell membrane</keyword>
<dbReference type="SUPFAM" id="SSF74653">
    <property type="entry name" value="TolA/TonB C-terminal domain"/>
    <property type="match status" value="1"/>
</dbReference>
<evidence type="ECO:0000256" key="3">
    <source>
        <dbReference type="ARBA" id="ARBA00022448"/>
    </source>
</evidence>
<evidence type="ECO:0000256" key="1">
    <source>
        <dbReference type="ARBA" id="ARBA00004383"/>
    </source>
</evidence>
<comment type="similarity">
    <text evidence="2">Belongs to the TonB family.</text>
</comment>
<evidence type="ECO:0000256" key="10">
    <source>
        <dbReference type="SAM" id="MobiDB-lite"/>
    </source>
</evidence>
<evidence type="ECO:0000256" key="11">
    <source>
        <dbReference type="SAM" id="Phobius"/>
    </source>
</evidence>
<dbReference type="InterPro" id="IPR006260">
    <property type="entry name" value="TonB/TolA_C"/>
</dbReference>
<dbReference type="InterPro" id="IPR051045">
    <property type="entry name" value="TonB-dependent_transducer"/>
</dbReference>
<dbReference type="Proteomes" id="UP001595528">
    <property type="component" value="Unassembled WGS sequence"/>
</dbReference>
<organism evidence="13 14">
    <name type="scientific">Marinibaculum pumilum</name>
    <dbReference type="NCBI Taxonomy" id="1766165"/>
    <lineage>
        <taxon>Bacteria</taxon>
        <taxon>Pseudomonadati</taxon>
        <taxon>Pseudomonadota</taxon>
        <taxon>Alphaproteobacteria</taxon>
        <taxon>Rhodospirillales</taxon>
        <taxon>Rhodospirillaceae</taxon>
        <taxon>Marinibaculum</taxon>
    </lineage>
</organism>
<evidence type="ECO:0000259" key="12">
    <source>
        <dbReference type="PROSITE" id="PS52015"/>
    </source>
</evidence>
<proteinExistence type="inferred from homology"/>
<keyword evidence="9 11" id="KW-0472">Membrane</keyword>
<feature type="compositionally biased region" description="Low complexity" evidence="10">
    <location>
        <begin position="141"/>
        <end position="180"/>
    </location>
</feature>
<feature type="compositionally biased region" description="Low complexity" evidence="10">
    <location>
        <begin position="114"/>
        <end position="123"/>
    </location>
</feature>
<feature type="region of interest" description="Disordered" evidence="10">
    <location>
        <begin position="67"/>
        <end position="251"/>
    </location>
</feature>
<dbReference type="PANTHER" id="PTHR33446">
    <property type="entry name" value="PROTEIN TONB-RELATED"/>
    <property type="match status" value="1"/>
</dbReference>
<evidence type="ECO:0000256" key="7">
    <source>
        <dbReference type="ARBA" id="ARBA00022927"/>
    </source>
</evidence>
<accession>A0ABV7L0V2</accession>
<evidence type="ECO:0000256" key="2">
    <source>
        <dbReference type="ARBA" id="ARBA00006555"/>
    </source>
</evidence>
<dbReference type="EMBL" id="JBHRTR010000027">
    <property type="protein sequence ID" value="MFC3228015.1"/>
    <property type="molecule type" value="Genomic_DNA"/>
</dbReference>
<reference evidence="14" key="1">
    <citation type="journal article" date="2019" name="Int. J. Syst. Evol. Microbiol.">
        <title>The Global Catalogue of Microorganisms (GCM) 10K type strain sequencing project: providing services to taxonomists for standard genome sequencing and annotation.</title>
        <authorList>
            <consortium name="The Broad Institute Genomics Platform"/>
            <consortium name="The Broad Institute Genome Sequencing Center for Infectious Disease"/>
            <person name="Wu L."/>
            <person name="Ma J."/>
        </authorList>
    </citation>
    <scope>NUCLEOTIDE SEQUENCE [LARGE SCALE GENOMIC DNA]</scope>
    <source>
        <strain evidence="14">KCTC 42964</strain>
    </source>
</reference>
<keyword evidence="3" id="KW-0813">Transport</keyword>
<keyword evidence="14" id="KW-1185">Reference proteome</keyword>
<feature type="domain" description="TonB C-terminal" evidence="12">
    <location>
        <begin position="264"/>
        <end position="354"/>
    </location>
</feature>
<dbReference type="Pfam" id="PF03544">
    <property type="entry name" value="TonB_C"/>
    <property type="match status" value="1"/>
</dbReference>
<evidence type="ECO:0000313" key="13">
    <source>
        <dbReference type="EMBL" id="MFC3228015.1"/>
    </source>
</evidence>
<feature type="compositionally biased region" description="Low complexity" evidence="10">
    <location>
        <begin position="229"/>
        <end position="250"/>
    </location>
</feature>
<evidence type="ECO:0000313" key="14">
    <source>
        <dbReference type="Proteomes" id="UP001595528"/>
    </source>
</evidence>
<keyword evidence="8 11" id="KW-1133">Transmembrane helix</keyword>
<protein>
    <submittedName>
        <fullName evidence="13">Energy transducer TonB</fullName>
    </submittedName>
</protein>
<feature type="compositionally biased region" description="Low complexity" evidence="10">
    <location>
        <begin position="209"/>
        <end position="220"/>
    </location>
</feature>
<evidence type="ECO:0000256" key="6">
    <source>
        <dbReference type="ARBA" id="ARBA00022692"/>
    </source>
</evidence>
<dbReference type="NCBIfam" id="TIGR01352">
    <property type="entry name" value="tonB_Cterm"/>
    <property type="match status" value="1"/>
</dbReference>
<dbReference type="RefSeq" id="WP_379900725.1">
    <property type="nucleotide sequence ID" value="NZ_JBHRTR010000027.1"/>
</dbReference>
<keyword evidence="5" id="KW-0997">Cell inner membrane</keyword>
<name>A0ABV7L0V2_9PROT</name>
<comment type="caution">
    <text evidence="13">The sequence shown here is derived from an EMBL/GenBank/DDBJ whole genome shotgun (WGS) entry which is preliminary data.</text>
</comment>
<gene>
    <name evidence="13" type="ORF">ACFOGJ_12280</name>
</gene>
<evidence type="ECO:0000256" key="5">
    <source>
        <dbReference type="ARBA" id="ARBA00022519"/>
    </source>
</evidence>
<feature type="transmembrane region" description="Helical" evidence="11">
    <location>
        <begin position="20"/>
        <end position="39"/>
    </location>
</feature>
<dbReference type="PROSITE" id="PS52015">
    <property type="entry name" value="TONB_CTD"/>
    <property type="match status" value="1"/>
</dbReference>
<comment type="subcellular location">
    <subcellularLocation>
        <location evidence="1">Cell inner membrane</location>
        <topology evidence="1">Single-pass membrane protein</topology>
        <orientation evidence="1">Periplasmic side</orientation>
    </subcellularLocation>
</comment>
<dbReference type="InterPro" id="IPR037682">
    <property type="entry name" value="TonB_C"/>
</dbReference>
<keyword evidence="6 11" id="KW-0812">Transmembrane</keyword>
<keyword evidence="7" id="KW-0653">Protein transport</keyword>
<evidence type="ECO:0000256" key="8">
    <source>
        <dbReference type="ARBA" id="ARBA00022989"/>
    </source>
</evidence>